<dbReference type="InterPro" id="IPR050278">
    <property type="entry name" value="Serine_Prot_S9B/DPPIV"/>
</dbReference>
<organism evidence="5 6">
    <name type="scientific">Metallibacterium scheffleri</name>
    <dbReference type="NCBI Taxonomy" id="993689"/>
    <lineage>
        <taxon>Bacteria</taxon>
        <taxon>Pseudomonadati</taxon>
        <taxon>Pseudomonadota</taxon>
        <taxon>Gammaproteobacteria</taxon>
        <taxon>Lysobacterales</taxon>
        <taxon>Rhodanobacteraceae</taxon>
        <taxon>Metallibacterium</taxon>
    </lineage>
</organism>
<dbReference type="InterPro" id="IPR001375">
    <property type="entry name" value="Peptidase_S9_cat"/>
</dbReference>
<feature type="domain" description="Peptidase S9 prolyl oligopeptidase catalytic" evidence="3">
    <location>
        <begin position="545"/>
        <end position="740"/>
    </location>
</feature>
<dbReference type="Gene3D" id="2.140.10.30">
    <property type="entry name" value="Dipeptidylpeptidase IV, N-terminal domain"/>
    <property type="match status" value="1"/>
</dbReference>
<feature type="domain" description="Dipeptidylpeptidase IV N-terminal" evidence="4">
    <location>
        <begin position="120"/>
        <end position="454"/>
    </location>
</feature>
<evidence type="ECO:0000259" key="4">
    <source>
        <dbReference type="Pfam" id="PF00930"/>
    </source>
</evidence>
<proteinExistence type="predicted"/>
<feature type="signal peptide" evidence="2">
    <location>
        <begin position="1"/>
        <end position="21"/>
    </location>
</feature>
<dbReference type="InterPro" id="IPR029058">
    <property type="entry name" value="AB_hydrolase_fold"/>
</dbReference>
<dbReference type="SUPFAM" id="SSF82171">
    <property type="entry name" value="DPP6 N-terminal domain-like"/>
    <property type="match status" value="1"/>
</dbReference>
<dbReference type="SUPFAM" id="SSF53474">
    <property type="entry name" value="alpha/beta-Hydrolases"/>
    <property type="match status" value="1"/>
</dbReference>
<dbReference type="Gene3D" id="3.40.50.1820">
    <property type="entry name" value="alpha/beta hydrolase"/>
    <property type="match status" value="1"/>
</dbReference>
<dbReference type="GO" id="GO:0008236">
    <property type="term" value="F:serine-type peptidase activity"/>
    <property type="evidence" value="ECO:0007669"/>
    <property type="project" value="InterPro"/>
</dbReference>
<dbReference type="Proteomes" id="UP000307749">
    <property type="component" value="Unassembled WGS sequence"/>
</dbReference>
<dbReference type="GO" id="GO:0006508">
    <property type="term" value="P:proteolysis"/>
    <property type="evidence" value="ECO:0007669"/>
    <property type="project" value="InterPro"/>
</dbReference>
<dbReference type="PANTHER" id="PTHR11731">
    <property type="entry name" value="PROTEASE FAMILY S9B,C DIPEPTIDYL-PEPTIDASE IV-RELATED"/>
    <property type="match status" value="1"/>
</dbReference>
<dbReference type="PANTHER" id="PTHR11731:SF193">
    <property type="entry name" value="DIPEPTIDYL PEPTIDASE 9"/>
    <property type="match status" value="1"/>
</dbReference>
<dbReference type="AlphaFoldDB" id="A0A4S3KR60"/>
<protein>
    <submittedName>
        <fullName evidence="5">S9 family peptidase</fullName>
    </submittedName>
</protein>
<dbReference type="FunFam" id="3.40.50.1820:FF:000003">
    <property type="entry name" value="Dipeptidyl peptidase 4"/>
    <property type="match status" value="1"/>
</dbReference>
<dbReference type="GO" id="GO:0008239">
    <property type="term" value="F:dipeptidyl-peptidase activity"/>
    <property type="evidence" value="ECO:0007669"/>
    <property type="project" value="TreeGrafter"/>
</dbReference>
<comment type="caution">
    <text evidence="5">The sequence shown here is derived from an EMBL/GenBank/DDBJ whole genome shotgun (WGS) entry which is preliminary data.</text>
</comment>
<keyword evidence="1" id="KW-0325">Glycoprotein</keyword>
<evidence type="ECO:0000259" key="3">
    <source>
        <dbReference type="Pfam" id="PF00326"/>
    </source>
</evidence>
<keyword evidence="2" id="KW-0732">Signal</keyword>
<evidence type="ECO:0000256" key="2">
    <source>
        <dbReference type="SAM" id="SignalP"/>
    </source>
</evidence>
<dbReference type="Pfam" id="PF00930">
    <property type="entry name" value="DPPIV_N"/>
    <property type="match status" value="1"/>
</dbReference>
<dbReference type="Pfam" id="PF00326">
    <property type="entry name" value="Peptidase_S9"/>
    <property type="match status" value="1"/>
</dbReference>
<evidence type="ECO:0000313" key="6">
    <source>
        <dbReference type="Proteomes" id="UP000307749"/>
    </source>
</evidence>
<name>A0A4S3KR60_9GAMM</name>
<keyword evidence="6" id="KW-1185">Reference proteome</keyword>
<dbReference type="InterPro" id="IPR002469">
    <property type="entry name" value="Peptidase_S9B_N"/>
</dbReference>
<dbReference type="STRING" id="993689.GCA_002077135_01113"/>
<evidence type="ECO:0000313" key="5">
    <source>
        <dbReference type="EMBL" id="THD11542.1"/>
    </source>
</evidence>
<reference evidence="5 6" key="1">
    <citation type="submission" date="2017-02" db="EMBL/GenBank/DDBJ databases">
        <title>Whole genome sequencing of Metallibacterium scheffleri DSM 24874 (T).</title>
        <authorList>
            <person name="Kumar S."/>
            <person name="Patil P."/>
            <person name="Patil P.B."/>
        </authorList>
    </citation>
    <scope>NUCLEOTIDE SEQUENCE [LARGE SCALE GENOMIC DNA]</scope>
    <source>
        <strain evidence="5 6">DSM 24874</strain>
    </source>
</reference>
<evidence type="ECO:0000256" key="1">
    <source>
        <dbReference type="ARBA" id="ARBA00023180"/>
    </source>
</evidence>
<sequence>MRLTTALLFAAVLGASAPAMAEKLGIDRIYDNPALSGPTVMGLKVAPDGSRVTFLRGSAQDQYRMDLWEYDRKDGALKLLVAAATLEPHGEHLDAAERARRERERTAMYSGILDYHWAPDGKAILFPLNGKLYLYRLDAPDGKAIEQLPIGAGFALDPKISPKGRYVSFIRDQNLWVYDLRDGKLRELTNDDGTIHDGEAEFVAQEELDRHTGYWWAPDDSAIAFERYNDAPVPVAERFEIYADHTEVVKQRYPYAGDPNVIWQLGLISPQGGAPRFIDVPAQAEYLARVDWLPSAKALTYQWLARDQKKLELVRVDAATLAQQTLVTETSKTWVDVNSDLRFLKDKPEFIWASQRSGWNMLYLYADDGRLLHPISTGAWHIDNVLGVDEKQGLVYVSSNRDFVPDRQIYALRLDGSTAAAPLRISHRPGTHLASFAPDGSFYVDTFNSPEQPPQVSVHASDGQRLAWIEQNQLDAAHPYWPYLKDHIQPEFGTLEAADGETLYYRIYKPLHFDPAKRYPVFDTYYGGPHAQSVTDTWPDLFNEYMAQHGFVVFTLDNRGMARRGRAFADAVYHRFGKVEVQDQTTGIDWLRRQPWVDPARIGVFGWSFGGYLTVMMLAQDSAQLAGGVAVAPVTNWRLYDTVYTERYLGTPKENPEGYRLSSVFPWLKGLPSHKLYLVHGMADDNVLLQNSVELMSALQNQGTQFRLMTYPGAKHGLSTPAQRKHVFHLIADFFRRQIAGDCGETCKASAAAAGQRK</sequence>
<feature type="chain" id="PRO_5020203185" evidence="2">
    <location>
        <begin position="22"/>
        <end position="758"/>
    </location>
</feature>
<dbReference type="EMBL" id="MWQO01000011">
    <property type="protein sequence ID" value="THD11542.1"/>
    <property type="molecule type" value="Genomic_DNA"/>
</dbReference>
<gene>
    <name evidence="5" type="ORF">B1806_03180</name>
</gene>
<accession>A0A4S3KR60</accession>
<dbReference type="OrthoDB" id="9812921at2"/>